<reference evidence="1 2" key="1">
    <citation type="journal article" date="2015" name="Genome Announc.">
        <title>Genome Sequence of Borrelia chilensis VA1, a South American Member of the Lyme Borreliosis Group.</title>
        <authorList>
            <person name="Huang W."/>
            <person name="Ojaimi C."/>
            <person name="Fallon J.T."/>
            <person name="Travisany D."/>
            <person name="Maass A."/>
            <person name="Ivanova L."/>
            <person name="Tomova A."/>
            <person name="Gonzalez-Acuna D."/>
            <person name="Godfrey H.P."/>
            <person name="Cabello F.C."/>
        </authorList>
    </citation>
    <scope>NUCLEOTIDE SEQUENCE [LARGE SCALE GENOMIC DNA]</scope>
    <source>
        <strain evidence="1 2">VA1</strain>
    </source>
</reference>
<accession>A0A0A7UVA8</accession>
<organism evidence="1 2">
    <name type="scientific">Borreliella chilensis</name>
    <dbReference type="NCBI Taxonomy" id="1245910"/>
    <lineage>
        <taxon>Bacteria</taxon>
        <taxon>Pseudomonadati</taxon>
        <taxon>Spirochaetota</taxon>
        <taxon>Spirochaetia</taxon>
        <taxon>Spirochaetales</taxon>
        <taxon>Borreliaceae</taxon>
        <taxon>Borreliella</taxon>
    </lineage>
</organism>
<evidence type="ECO:0000313" key="2">
    <source>
        <dbReference type="Proteomes" id="UP000030940"/>
    </source>
</evidence>
<dbReference type="Proteomes" id="UP000030940">
    <property type="component" value="Chromosome"/>
</dbReference>
<dbReference type="EMBL" id="CP009910">
    <property type="protein sequence ID" value="AJA90221.1"/>
    <property type="molecule type" value="Genomic_DNA"/>
</dbReference>
<dbReference type="STRING" id="1245910.OY14_01970"/>
<protein>
    <submittedName>
        <fullName evidence="1">Uncharacterized protein</fullName>
    </submittedName>
</protein>
<evidence type="ECO:0000313" key="1">
    <source>
        <dbReference type="EMBL" id="AJA90221.1"/>
    </source>
</evidence>
<dbReference type="AlphaFoldDB" id="A0A0A7UVA8"/>
<name>A0A0A7UVA8_9SPIR</name>
<proteinExistence type="predicted"/>
<sequence>MLLLGVFGGCLYKYPDYVDTDLDSRLPNILTLEEHDKQFFTKDFYKNLISSNKEIGLKLHKVLVDYLNPQSEEVDRVLRYNQVISIYWSFLRSIAKNISTLTMEQKILFRFAALIPNALGSEIQLLISKTIWDNHYNESFIYFDEWLYGVNSFKLSRLATDSPMDSLKEEDMKKILLNKKEKLLANIDFAKSSLKRTGKIREEALCKLRSMFEFLFSNDSHNDLIYMPEYGVQSPYSNSILKPLNFAGDYVDDLIKSNRDINVFINKIEDANRELFEIQNKMNNIGMSVESTIAHDEVEVIRSANKLAIGPRGNHFPILLRNNVIANPQFFGSRERIMQLVWEIEDIQPRLFQRTYRGDLLRVVPYFILIPSYGDRGICWESIDVKNRANGRGKILIPMYAKDLRKAVILGIGDFVWELAKEQASFRWMETGITGQYYDYYVKFIKKGNVKNFFLEDYFLWIDKESKGIQKLEKLVRGVMWRNLPFSKNLKEMLAKKSFIYKDLIDKDKNIQVSDGY</sequence>
<dbReference type="KEGG" id="bchi:OY14_01970"/>
<gene>
    <name evidence="1" type="ORF">OY14_01970</name>
</gene>
<dbReference type="HOGENOM" id="CLU_523638_0_0_12"/>
<keyword evidence="2" id="KW-1185">Reference proteome</keyword>